<keyword evidence="3" id="KW-0238">DNA-binding</keyword>
<evidence type="ECO:0000313" key="7">
    <source>
        <dbReference type="Proteomes" id="UP000585638"/>
    </source>
</evidence>
<dbReference type="Gene3D" id="1.10.443.10">
    <property type="entry name" value="Intergrase catalytic core"/>
    <property type="match status" value="1"/>
</dbReference>
<dbReference type="EMBL" id="JACHIR010000001">
    <property type="protein sequence ID" value="MBB5891005.1"/>
    <property type="molecule type" value="Genomic_DNA"/>
</dbReference>
<accession>A0A7W9NFV6</accession>
<comment type="caution">
    <text evidence="6">The sequence shown here is derived from an EMBL/GenBank/DDBJ whole genome shotgun (WGS) entry which is preliminary data.</text>
</comment>
<dbReference type="Gene3D" id="1.10.150.130">
    <property type="match status" value="1"/>
</dbReference>
<dbReference type="RefSeq" id="WP_184860833.1">
    <property type="nucleotide sequence ID" value="NZ_BAAAWY010000038.1"/>
</dbReference>
<evidence type="ECO:0000256" key="2">
    <source>
        <dbReference type="ARBA" id="ARBA00022908"/>
    </source>
</evidence>
<evidence type="ECO:0000259" key="5">
    <source>
        <dbReference type="PROSITE" id="PS51898"/>
    </source>
</evidence>
<dbReference type="AlphaFoldDB" id="A0A7W9NFV6"/>
<dbReference type="InterPro" id="IPR013762">
    <property type="entry name" value="Integrase-like_cat_sf"/>
</dbReference>
<dbReference type="InterPro" id="IPR002104">
    <property type="entry name" value="Integrase_catalytic"/>
</dbReference>
<evidence type="ECO:0000256" key="3">
    <source>
        <dbReference type="ARBA" id="ARBA00023125"/>
    </source>
</evidence>
<protein>
    <submittedName>
        <fullName evidence="6">Integrase</fullName>
    </submittedName>
</protein>
<dbReference type="InterPro" id="IPR053876">
    <property type="entry name" value="Phage_int_M"/>
</dbReference>
<keyword evidence="7" id="KW-1185">Reference proteome</keyword>
<dbReference type="GO" id="GO:0003677">
    <property type="term" value="F:DNA binding"/>
    <property type="evidence" value="ECO:0007669"/>
    <property type="project" value="UniProtKB-KW"/>
</dbReference>
<dbReference type="PANTHER" id="PTHR30629:SF2">
    <property type="entry name" value="PROPHAGE INTEGRASE INTS-RELATED"/>
    <property type="match status" value="1"/>
</dbReference>
<keyword evidence="4" id="KW-0233">DNA recombination</keyword>
<dbReference type="Pfam" id="PF22022">
    <property type="entry name" value="Phage_int_M"/>
    <property type="match status" value="1"/>
</dbReference>
<sequence length="391" mass="43268">MPRPPLPLGTFGKITVYRQGAKKYRARCRYRDFDGKIYPVERYGVTGPEAERRLRQALRDWATPSGGAEVTSNTRFKDAAALWLKEVEHDAEREARSWGTVDTYRSRLEGIVIPAVGELRMFEVKTPILDKLCKRVRDESSASSAKTVRSILSGVCGLAVRHGALDTNPVREVGPLESKKARNQPAKSRALTGDQVLDLLAKLDADEQARRDDLPDLVRLFLATGERTGEALGAHWPDFDDAGKTLTMQGNVIRARGKGKILNRGKTENAQRPIPLADWCCAMLIERRAAVTNLAGPIFPSTTGTIREASNVRNRAWKPFAERAGYGWVTFRTFRKTVATLLDDAGLTARQIADILGHARPSMTQDVYMGRRTVSRIGAEALEKAVNGTAE</sequence>
<name>A0A7W9NFV6_9PSEU</name>
<dbReference type="GO" id="GO:0015074">
    <property type="term" value="P:DNA integration"/>
    <property type="evidence" value="ECO:0007669"/>
    <property type="project" value="UniProtKB-KW"/>
</dbReference>
<dbReference type="Proteomes" id="UP000585638">
    <property type="component" value="Unassembled WGS sequence"/>
</dbReference>
<dbReference type="Pfam" id="PF00589">
    <property type="entry name" value="Phage_integrase"/>
    <property type="match status" value="1"/>
</dbReference>
<comment type="similarity">
    <text evidence="1">Belongs to the 'phage' integrase family.</text>
</comment>
<dbReference type="InterPro" id="IPR050808">
    <property type="entry name" value="Phage_Integrase"/>
</dbReference>
<dbReference type="CDD" id="cd01189">
    <property type="entry name" value="INT_ICEBs1_C_like"/>
    <property type="match status" value="1"/>
</dbReference>
<feature type="domain" description="Tyr recombinase" evidence="5">
    <location>
        <begin position="186"/>
        <end position="382"/>
    </location>
</feature>
<proteinExistence type="inferred from homology"/>
<dbReference type="GO" id="GO:0006310">
    <property type="term" value="P:DNA recombination"/>
    <property type="evidence" value="ECO:0007669"/>
    <property type="project" value="UniProtKB-KW"/>
</dbReference>
<dbReference type="PANTHER" id="PTHR30629">
    <property type="entry name" value="PROPHAGE INTEGRASE"/>
    <property type="match status" value="1"/>
</dbReference>
<keyword evidence="2" id="KW-0229">DNA integration</keyword>
<evidence type="ECO:0000256" key="4">
    <source>
        <dbReference type="ARBA" id="ARBA00023172"/>
    </source>
</evidence>
<gene>
    <name evidence="6" type="ORF">BJ998_002201</name>
</gene>
<dbReference type="InterPro" id="IPR010998">
    <property type="entry name" value="Integrase_recombinase_N"/>
</dbReference>
<reference evidence="6 7" key="1">
    <citation type="submission" date="2020-08" db="EMBL/GenBank/DDBJ databases">
        <title>Sequencing the genomes of 1000 actinobacteria strains.</title>
        <authorList>
            <person name="Klenk H.-P."/>
        </authorList>
    </citation>
    <scope>NUCLEOTIDE SEQUENCE [LARGE SCALE GENOMIC DNA]</scope>
    <source>
        <strain evidence="6 7">DSM 43851</strain>
    </source>
</reference>
<organism evidence="6 7">
    <name type="scientific">Kutzneria kofuensis</name>
    <dbReference type="NCBI Taxonomy" id="103725"/>
    <lineage>
        <taxon>Bacteria</taxon>
        <taxon>Bacillati</taxon>
        <taxon>Actinomycetota</taxon>
        <taxon>Actinomycetes</taxon>
        <taxon>Pseudonocardiales</taxon>
        <taxon>Pseudonocardiaceae</taxon>
        <taxon>Kutzneria</taxon>
    </lineage>
</organism>
<dbReference type="PROSITE" id="PS51898">
    <property type="entry name" value="TYR_RECOMBINASE"/>
    <property type="match status" value="1"/>
</dbReference>
<evidence type="ECO:0000256" key="1">
    <source>
        <dbReference type="ARBA" id="ARBA00008857"/>
    </source>
</evidence>
<evidence type="ECO:0000313" key="6">
    <source>
        <dbReference type="EMBL" id="MBB5891005.1"/>
    </source>
</evidence>
<dbReference type="InterPro" id="IPR011010">
    <property type="entry name" value="DNA_brk_join_enz"/>
</dbReference>
<dbReference type="SUPFAM" id="SSF56349">
    <property type="entry name" value="DNA breaking-rejoining enzymes"/>
    <property type="match status" value="1"/>
</dbReference>